<dbReference type="AlphaFoldDB" id="A0A4Q7LU44"/>
<keyword evidence="10" id="KW-1185">Reference proteome</keyword>
<dbReference type="InterPro" id="IPR027475">
    <property type="entry name" value="Asparaginase/glutaminase_AS2"/>
</dbReference>
<dbReference type="InterPro" id="IPR027473">
    <property type="entry name" value="L-asparaginase_C"/>
</dbReference>
<dbReference type="SMART" id="SM00870">
    <property type="entry name" value="Asparaginase"/>
    <property type="match status" value="1"/>
</dbReference>
<evidence type="ECO:0000256" key="4">
    <source>
        <dbReference type="PIRSR" id="PIRSR001220-2"/>
    </source>
</evidence>
<dbReference type="InterPro" id="IPR004550">
    <property type="entry name" value="AsnASE_II"/>
</dbReference>
<keyword evidence="2" id="KW-0378">Hydrolase</keyword>
<comment type="caution">
    <text evidence="9">The sequence shown here is derived from an EMBL/GenBank/DDBJ whole genome shotgun (WGS) entry which is preliminary data.</text>
</comment>
<dbReference type="PROSITE" id="PS00917">
    <property type="entry name" value="ASN_GLN_ASE_2"/>
    <property type="match status" value="1"/>
</dbReference>
<dbReference type="InterPro" id="IPR027474">
    <property type="entry name" value="L-asparaginase_N"/>
</dbReference>
<dbReference type="InterPro" id="IPR006034">
    <property type="entry name" value="Asparaginase/glutaminase-like"/>
</dbReference>
<dbReference type="Pfam" id="PF17763">
    <property type="entry name" value="Asparaginase_C"/>
    <property type="match status" value="1"/>
</dbReference>
<feature type="binding site" evidence="4">
    <location>
        <begin position="119"/>
        <end position="120"/>
    </location>
    <ligand>
        <name>substrate</name>
    </ligand>
</feature>
<dbReference type="Pfam" id="PF00710">
    <property type="entry name" value="Asparaginase"/>
    <property type="match status" value="1"/>
</dbReference>
<evidence type="ECO:0000259" key="7">
    <source>
        <dbReference type="Pfam" id="PF00710"/>
    </source>
</evidence>
<evidence type="ECO:0000313" key="9">
    <source>
        <dbReference type="EMBL" id="RZS57843.1"/>
    </source>
</evidence>
<evidence type="ECO:0000256" key="5">
    <source>
        <dbReference type="PROSITE-ProRule" id="PRU10099"/>
    </source>
</evidence>
<dbReference type="GO" id="GO:0004067">
    <property type="term" value="F:asparaginase activity"/>
    <property type="evidence" value="ECO:0007669"/>
    <property type="project" value="UniProtKB-UniRule"/>
</dbReference>
<sequence>MAMTSKAIEGTQASVAHVHEPRRGGCVVVLGTGGTISGKAGSARDNIGYSAGLVRVADLIDGVPGMDTLLAAGLRLEAEQIAQVDSKDMSHAVWRRVAERAAFHLARDEVDGIVVTHGTDTLEETAYLLQRVLAPNKPLVLTAAMRPASSSEADGPHNLRHAIELASLSGARGVLAVVAGTVWSGLEVRKVHPYRTDAFGAGDAGAIGYIEEGRLRRLRDWPAGEPLGLAVLAAEVWPEVQIVVSHGGADGRLVDLLLDAGVQGIVVACTGNGTIHDDLRSSLMRASHHGVAVLRALRHGAGVILPGTAEALPSAGGLTPAQARVELLLRLLADRSRA</sequence>
<feature type="binding site" evidence="4">
    <location>
        <position position="86"/>
    </location>
    <ligand>
        <name>substrate</name>
    </ligand>
</feature>
<feature type="active site" evidence="6">
    <location>
        <position position="119"/>
    </location>
</feature>
<protein>
    <submittedName>
        <fullName evidence="9">L-asparaginase</fullName>
    </submittedName>
</protein>
<dbReference type="PROSITE" id="PS00144">
    <property type="entry name" value="ASN_GLN_ASE_1"/>
    <property type="match status" value="1"/>
</dbReference>
<dbReference type="InterPro" id="IPR036152">
    <property type="entry name" value="Asp/glu_Ase-like_sf"/>
</dbReference>
<dbReference type="PROSITE" id="PS51732">
    <property type="entry name" value="ASN_GLN_ASE_3"/>
    <property type="match status" value="1"/>
</dbReference>
<evidence type="ECO:0000256" key="1">
    <source>
        <dbReference type="ARBA" id="ARBA00010518"/>
    </source>
</evidence>
<feature type="domain" description="L-asparaginase N-terminal" evidence="7">
    <location>
        <begin position="27"/>
        <end position="216"/>
    </location>
</feature>
<evidence type="ECO:0000313" key="10">
    <source>
        <dbReference type="Proteomes" id="UP000293433"/>
    </source>
</evidence>
<dbReference type="Gene3D" id="3.40.50.1170">
    <property type="entry name" value="L-asparaginase, N-terminal domain"/>
    <property type="match status" value="1"/>
</dbReference>
<dbReference type="InterPro" id="IPR040919">
    <property type="entry name" value="Asparaginase_C"/>
</dbReference>
<dbReference type="PANTHER" id="PTHR11707">
    <property type="entry name" value="L-ASPARAGINASE"/>
    <property type="match status" value="1"/>
</dbReference>
<reference evidence="9 10" key="1">
    <citation type="submission" date="2019-02" db="EMBL/GenBank/DDBJ databases">
        <title>Genomic Encyclopedia of Type Strains, Phase IV (KMG-IV): sequencing the most valuable type-strain genomes for metagenomic binning, comparative biology and taxonomic classification.</title>
        <authorList>
            <person name="Goeker M."/>
        </authorList>
    </citation>
    <scope>NUCLEOTIDE SEQUENCE [LARGE SCALE GENOMIC DNA]</scope>
    <source>
        <strain evidence="9 10">DSM 10617</strain>
    </source>
</reference>
<dbReference type="SUPFAM" id="SSF53774">
    <property type="entry name" value="Glutaminase/Asparaginase"/>
    <property type="match status" value="1"/>
</dbReference>
<dbReference type="FunFam" id="3.40.50.1170:FF:000001">
    <property type="entry name" value="L-asparaginase 2"/>
    <property type="match status" value="1"/>
</dbReference>
<feature type="domain" description="Asparaginase/glutaminase C-terminal" evidence="8">
    <location>
        <begin position="240"/>
        <end position="333"/>
    </location>
</feature>
<dbReference type="InterPro" id="IPR037152">
    <property type="entry name" value="L-asparaginase_N_sf"/>
</dbReference>
<accession>A0A4Q7LU44</accession>
<evidence type="ECO:0000259" key="8">
    <source>
        <dbReference type="Pfam" id="PF17763"/>
    </source>
</evidence>
<dbReference type="PANTHER" id="PTHR11707:SF28">
    <property type="entry name" value="60 KDA LYSOPHOSPHOLIPASE"/>
    <property type="match status" value="1"/>
</dbReference>
<proteinExistence type="inferred from homology"/>
<feature type="active site" evidence="5">
    <location>
        <position position="35"/>
    </location>
</feature>
<dbReference type="PIRSF" id="PIRSF500176">
    <property type="entry name" value="L_ASNase"/>
    <property type="match status" value="1"/>
</dbReference>
<dbReference type="PRINTS" id="PR00139">
    <property type="entry name" value="ASNGLNASE"/>
</dbReference>
<evidence type="ECO:0000256" key="2">
    <source>
        <dbReference type="ARBA" id="ARBA00022801"/>
    </source>
</evidence>
<organism evidence="9 10">
    <name type="scientific">Sphaerotilus mobilis</name>
    <dbReference type="NCBI Taxonomy" id="47994"/>
    <lineage>
        <taxon>Bacteria</taxon>
        <taxon>Pseudomonadati</taxon>
        <taxon>Pseudomonadota</taxon>
        <taxon>Betaproteobacteria</taxon>
        <taxon>Burkholderiales</taxon>
        <taxon>Sphaerotilaceae</taxon>
        <taxon>Sphaerotilus</taxon>
    </lineage>
</organism>
<dbReference type="SFLD" id="SFLDS00057">
    <property type="entry name" value="Glutaminase/Asparaginase"/>
    <property type="match status" value="1"/>
</dbReference>
<dbReference type="EMBL" id="SGWV01000007">
    <property type="protein sequence ID" value="RZS57843.1"/>
    <property type="molecule type" value="Genomic_DNA"/>
</dbReference>
<name>A0A4Q7LU44_9BURK</name>
<evidence type="ECO:0000256" key="3">
    <source>
        <dbReference type="PIRSR" id="PIRSR001220-1"/>
    </source>
</evidence>
<dbReference type="CDD" id="cd08964">
    <property type="entry name" value="L-asparaginase_II"/>
    <property type="match status" value="1"/>
</dbReference>
<dbReference type="PIRSF" id="PIRSF001220">
    <property type="entry name" value="L-ASNase_gatD"/>
    <property type="match status" value="1"/>
</dbReference>
<comment type="similarity">
    <text evidence="1">Belongs to the asparaginase 1 family.</text>
</comment>
<dbReference type="Proteomes" id="UP000293433">
    <property type="component" value="Unassembled WGS sequence"/>
</dbReference>
<dbReference type="Gene3D" id="3.40.50.40">
    <property type="match status" value="1"/>
</dbReference>
<feature type="active site" description="O-isoaspartyl threonine intermediate" evidence="3">
    <location>
        <position position="35"/>
    </location>
</feature>
<dbReference type="GO" id="GO:0006528">
    <property type="term" value="P:asparagine metabolic process"/>
    <property type="evidence" value="ECO:0007669"/>
    <property type="project" value="InterPro"/>
</dbReference>
<gene>
    <name evidence="9" type="ORF">EV685_0116</name>
</gene>
<dbReference type="InterPro" id="IPR020827">
    <property type="entry name" value="Asparaginase/glutaminase_AS1"/>
</dbReference>
<evidence type="ECO:0000256" key="6">
    <source>
        <dbReference type="PROSITE-ProRule" id="PRU10100"/>
    </source>
</evidence>